<evidence type="ECO:0000256" key="1">
    <source>
        <dbReference type="SAM" id="Coils"/>
    </source>
</evidence>
<comment type="caution">
    <text evidence="2">The sequence shown here is derived from an EMBL/GenBank/DDBJ whole genome shotgun (WGS) entry which is preliminary data.</text>
</comment>
<dbReference type="AlphaFoldDB" id="A0A7V2AYH8"/>
<gene>
    <name evidence="2" type="ORF">ENO59_00530</name>
</gene>
<name>A0A7V2AYH8_RHOMR</name>
<accession>A0A7V2AYH8</accession>
<organism evidence="2">
    <name type="scientific">Rhodothermus marinus</name>
    <name type="common">Rhodothermus obamensis</name>
    <dbReference type="NCBI Taxonomy" id="29549"/>
    <lineage>
        <taxon>Bacteria</taxon>
        <taxon>Pseudomonadati</taxon>
        <taxon>Rhodothermota</taxon>
        <taxon>Rhodothermia</taxon>
        <taxon>Rhodothermales</taxon>
        <taxon>Rhodothermaceae</taxon>
        <taxon>Rhodothermus</taxon>
    </lineage>
</organism>
<keyword evidence="1" id="KW-0175">Coiled coil</keyword>
<reference evidence="2" key="1">
    <citation type="journal article" date="2020" name="mSystems">
        <title>Genome- and Community-Level Interaction Insights into Carbon Utilization and Element Cycling Functions of Hydrothermarchaeota in Hydrothermal Sediment.</title>
        <authorList>
            <person name="Zhou Z."/>
            <person name="Liu Y."/>
            <person name="Xu W."/>
            <person name="Pan J."/>
            <person name="Luo Z.H."/>
            <person name="Li M."/>
        </authorList>
    </citation>
    <scope>NUCLEOTIDE SEQUENCE [LARGE SCALE GENOMIC DNA]</scope>
    <source>
        <strain evidence="2">SpSt-143</strain>
    </source>
</reference>
<feature type="coiled-coil region" evidence="1">
    <location>
        <begin position="30"/>
        <end position="61"/>
    </location>
</feature>
<sequence>MPHLRQLYGAGLVLGLMLAGCRFYGYPEGVSLTLQQIEALNEQAAAALQEALAEAEALRLLLDRYPELSSYQAQYEAILQAHQKALVTFGQWAQAVKAHPKDYRRAQRTLNAILANLTALEDQYAKVAWSVAQHVGTAQRISAVSVGPRYFFAVVPPQYARLQNVQANSPLYLLRKLVQQQLESLTQGNP</sequence>
<evidence type="ECO:0000313" key="2">
    <source>
        <dbReference type="EMBL" id="HER94997.1"/>
    </source>
</evidence>
<dbReference type="PROSITE" id="PS51257">
    <property type="entry name" value="PROKAR_LIPOPROTEIN"/>
    <property type="match status" value="1"/>
</dbReference>
<proteinExistence type="predicted"/>
<dbReference type="EMBL" id="DSGB01000001">
    <property type="protein sequence ID" value="HER94997.1"/>
    <property type="molecule type" value="Genomic_DNA"/>
</dbReference>
<protein>
    <submittedName>
        <fullName evidence="2">Uncharacterized protein</fullName>
    </submittedName>
</protein>